<protein>
    <recommendedName>
        <fullName evidence="1">DUF7869 domain-containing protein</fullName>
    </recommendedName>
</protein>
<keyword evidence="3" id="KW-1185">Reference proteome</keyword>
<sequence>MFLNTLGVGEKMVKNWVSAAIKDGCLENSGMKQAMIQEKKKSTSKIKQDISRVKHLREFLERLPKIESHYCRKKTGKLYLEQNFKSKTEVYNLYSCKFSNEFEDLNLALFKPRKDQCDVCSSYKMKQVTEEQYVAHIKAKDLARAEKETDKARAIREEIHCFVVDVQAVKLCPVLQASSLYYKTKLQIHNFTVYNLKNHRSMNFVWNETEAELDSSVFTTCLIKHLEEYLTNEKKNIIVFSDGCGYQNRNVVLANGLSVLASKYDVEIEQKYLERGHTQMECDSTHSLIERKLKNRQIFLPTDYISVINESRKTPTPLEVAYLNHDFFLNYNDPKKFRYSSIRPGKSKGDLKVTDIRALKYLSNGEIFYKVAHDEKYELLPQRKNTVNHNSNYDNLYSNRLKISKKKWHDLQEMKSVLPTDVHYFYDEKLY</sequence>
<dbReference type="PANTHER" id="PTHR10773">
    <property type="entry name" value="DNA-DIRECTED RNA POLYMERASES I, II, AND III SUBUNIT RPABC2"/>
    <property type="match status" value="1"/>
</dbReference>
<evidence type="ECO:0000313" key="3">
    <source>
        <dbReference type="Proteomes" id="UP001153737"/>
    </source>
</evidence>
<evidence type="ECO:0000259" key="1">
    <source>
        <dbReference type="Pfam" id="PF25273"/>
    </source>
</evidence>
<evidence type="ECO:0000313" key="2">
    <source>
        <dbReference type="EMBL" id="CAG9814670.1"/>
    </source>
</evidence>
<reference evidence="2" key="2">
    <citation type="submission" date="2022-10" db="EMBL/GenBank/DDBJ databases">
        <authorList>
            <consortium name="ENA_rothamsted_submissions"/>
            <consortium name="culmorum"/>
            <person name="King R."/>
        </authorList>
    </citation>
    <scope>NUCLEOTIDE SEQUENCE</scope>
</reference>
<proteinExistence type="predicted"/>
<name>A0A9N9X0N7_PHACE</name>
<gene>
    <name evidence="2" type="ORF">PHAECO_LOCUS2523</name>
</gene>
<organism evidence="2 3">
    <name type="scientific">Phaedon cochleariae</name>
    <name type="common">Mustard beetle</name>
    <dbReference type="NCBI Taxonomy" id="80249"/>
    <lineage>
        <taxon>Eukaryota</taxon>
        <taxon>Metazoa</taxon>
        <taxon>Ecdysozoa</taxon>
        <taxon>Arthropoda</taxon>
        <taxon>Hexapoda</taxon>
        <taxon>Insecta</taxon>
        <taxon>Pterygota</taxon>
        <taxon>Neoptera</taxon>
        <taxon>Endopterygota</taxon>
        <taxon>Coleoptera</taxon>
        <taxon>Polyphaga</taxon>
        <taxon>Cucujiformia</taxon>
        <taxon>Chrysomeloidea</taxon>
        <taxon>Chrysomelidae</taxon>
        <taxon>Chrysomelinae</taxon>
        <taxon>Chrysomelini</taxon>
        <taxon>Phaedon</taxon>
    </lineage>
</organism>
<dbReference type="InterPro" id="IPR057191">
    <property type="entry name" value="DUF7869"/>
</dbReference>
<dbReference type="PANTHER" id="PTHR10773:SF19">
    <property type="match status" value="1"/>
</dbReference>
<dbReference type="OrthoDB" id="7367179at2759"/>
<dbReference type="EMBL" id="OU896717">
    <property type="protein sequence ID" value="CAG9814670.1"/>
    <property type="molecule type" value="Genomic_DNA"/>
</dbReference>
<dbReference type="AlphaFoldDB" id="A0A9N9X0N7"/>
<feature type="domain" description="DUF7869" evidence="1">
    <location>
        <begin position="185"/>
        <end position="315"/>
    </location>
</feature>
<reference evidence="2" key="1">
    <citation type="submission" date="2022-01" db="EMBL/GenBank/DDBJ databases">
        <authorList>
            <person name="King R."/>
        </authorList>
    </citation>
    <scope>NUCLEOTIDE SEQUENCE</scope>
</reference>
<dbReference type="Pfam" id="PF25273">
    <property type="entry name" value="DUF7869"/>
    <property type="match status" value="1"/>
</dbReference>
<accession>A0A9N9X0N7</accession>
<dbReference type="Proteomes" id="UP001153737">
    <property type="component" value="Chromosome 11"/>
</dbReference>